<evidence type="ECO:0000256" key="1">
    <source>
        <dbReference type="SAM" id="Phobius"/>
    </source>
</evidence>
<evidence type="ECO:0000313" key="2">
    <source>
        <dbReference type="EMBL" id="QIK74122.1"/>
    </source>
</evidence>
<feature type="transmembrane region" description="Helical" evidence="1">
    <location>
        <begin position="155"/>
        <end position="177"/>
    </location>
</feature>
<keyword evidence="3" id="KW-1185">Reference proteome</keyword>
<dbReference type="RefSeq" id="WP_166313650.1">
    <property type="nucleotide sequence ID" value="NZ_CP049866.1"/>
</dbReference>
<gene>
    <name evidence="2" type="ORF">G7071_00385</name>
</gene>
<evidence type="ECO:0000313" key="3">
    <source>
        <dbReference type="Proteomes" id="UP000502035"/>
    </source>
</evidence>
<keyword evidence="1" id="KW-0472">Membrane</keyword>
<proteinExistence type="predicted"/>
<dbReference type="KEGG" id="npi:G7071_00385"/>
<accession>A0A6G7YBC5</accession>
<organism evidence="2 3">
    <name type="scientific">Nocardioides piscis</name>
    <dbReference type="NCBI Taxonomy" id="2714938"/>
    <lineage>
        <taxon>Bacteria</taxon>
        <taxon>Bacillati</taxon>
        <taxon>Actinomycetota</taxon>
        <taxon>Actinomycetes</taxon>
        <taxon>Propionibacteriales</taxon>
        <taxon>Nocardioidaceae</taxon>
        <taxon>Nocardioides</taxon>
    </lineage>
</organism>
<keyword evidence="1" id="KW-0812">Transmembrane</keyword>
<name>A0A6G7YBC5_9ACTN</name>
<sequence length="192" mass="20621">MMIAPHEPYVELIPQPRRRRPRLRQVLATVCVLLGLALAALVVLPSALGLSGHVVRDDAMSGSISAGSMIFTKPVPVADLVVGDVISYLPPDGSGVDEVVTRRVSAIEHDAFTTARDVDGVVDPWTVRFDDPIQQQVVLDLPVLGSVADAVTSSWLVWGLGLPFALLALVVLGEAVVRRWPARAPERAPRTN</sequence>
<protein>
    <recommendedName>
        <fullName evidence="4">Signal peptidase I</fullName>
    </recommendedName>
</protein>
<keyword evidence="1" id="KW-1133">Transmembrane helix</keyword>
<evidence type="ECO:0008006" key="4">
    <source>
        <dbReference type="Google" id="ProtNLM"/>
    </source>
</evidence>
<reference evidence="2 3" key="1">
    <citation type="submission" date="2020-03" db="EMBL/GenBank/DDBJ databases">
        <title>Nocardioides sp. nov., isolated from fish.</title>
        <authorList>
            <person name="Hyun D.-W."/>
            <person name="Bae J.-W."/>
        </authorList>
    </citation>
    <scope>NUCLEOTIDE SEQUENCE [LARGE SCALE GENOMIC DNA]</scope>
    <source>
        <strain evidence="2 3">HDW12A</strain>
    </source>
</reference>
<dbReference type="AlphaFoldDB" id="A0A6G7YBC5"/>
<feature type="transmembrane region" description="Helical" evidence="1">
    <location>
        <begin position="26"/>
        <end position="48"/>
    </location>
</feature>
<dbReference type="Proteomes" id="UP000502035">
    <property type="component" value="Chromosome"/>
</dbReference>
<dbReference type="EMBL" id="CP049866">
    <property type="protein sequence ID" value="QIK74122.1"/>
    <property type="molecule type" value="Genomic_DNA"/>
</dbReference>